<dbReference type="Proteomes" id="UP000198575">
    <property type="component" value="Unassembled WGS sequence"/>
</dbReference>
<proteinExistence type="predicted"/>
<dbReference type="STRING" id="578942.SAMN05216289_105134"/>
<protein>
    <submittedName>
        <fullName evidence="2">Uncharacterized protein</fullName>
    </submittedName>
</protein>
<feature type="region of interest" description="Disordered" evidence="1">
    <location>
        <begin position="1"/>
        <end position="57"/>
    </location>
</feature>
<organism evidence="2 3">
    <name type="scientific">Dokdonella immobilis</name>
    <dbReference type="NCBI Taxonomy" id="578942"/>
    <lineage>
        <taxon>Bacteria</taxon>
        <taxon>Pseudomonadati</taxon>
        <taxon>Pseudomonadota</taxon>
        <taxon>Gammaproteobacteria</taxon>
        <taxon>Lysobacterales</taxon>
        <taxon>Rhodanobacteraceae</taxon>
        <taxon>Dokdonella</taxon>
    </lineage>
</organism>
<evidence type="ECO:0000313" key="3">
    <source>
        <dbReference type="Proteomes" id="UP000198575"/>
    </source>
</evidence>
<dbReference type="AlphaFoldDB" id="A0A1I4WME6"/>
<evidence type="ECO:0000256" key="1">
    <source>
        <dbReference type="SAM" id="MobiDB-lite"/>
    </source>
</evidence>
<reference evidence="2 3" key="1">
    <citation type="submission" date="2016-10" db="EMBL/GenBank/DDBJ databases">
        <authorList>
            <person name="de Groot N.N."/>
        </authorList>
    </citation>
    <scope>NUCLEOTIDE SEQUENCE [LARGE SCALE GENOMIC DNA]</scope>
    <source>
        <strain evidence="2 3">CGMCC 1.7659</strain>
    </source>
</reference>
<sequence length="57" mass="6153">MARRPGCDSGALQRPARHPHYHGLAAHGSGADLKPAVRRADGPDPIQSRPRKPYSSQ</sequence>
<name>A0A1I4WME6_9GAMM</name>
<dbReference type="EMBL" id="FOVF01000005">
    <property type="protein sequence ID" value="SFN14402.1"/>
    <property type="molecule type" value="Genomic_DNA"/>
</dbReference>
<accession>A0A1I4WME6</accession>
<gene>
    <name evidence="2" type="ORF">SAMN05216289_105134</name>
</gene>
<keyword evidence="3" id="KW-1185">Reference proteome</keyword>
<evidence type="ECO:0000313" key="2">
    <source>
        <dbReference type="EMBL" id="SFN14402.1"/>
    </source>
</evidence>